<gene>
    <name evidence="1" type="ORF">Psch_02195</name>
</gene>
<comment type="caution">
    <text evidence="1">The sequence shown here is derived from an EMBL/GenBank/DDBJ whole genome shotgun (WGS) entry which is preliminary data.</text>
</comment>
<accession>A0A4Y7RIT0</accession>
<keyword evidence="2" id="KW-1185">Reference proteome</keyword>
<name>A0A4Y7RIT0_9FIRM</name>
<reference evidence="1 2" key="1">
    <citation type="journal article" date="2018" name="Environ. Microbiol.">
        <title>Novel energy conservation strategies and behaviour of Pelotomaculum schinkii driving syntrophic propionate catabolism.</title>
        <authorList>
            <person name="Hidalgo-Ahumada C.A.P."/>
            <person name="Nobu M.K."/>
            <person name="Narihiro T."/>
            <person name="Tamaki H."/>
            <person name="Liu W.T."/>
            <person name="Kamagata Y."/>
            <person name="Stams A.J.M."/>
            <person name="Imachi H."/>
            <person name="Sousa D.Z."/>
        </authorList>
    </citation>
    <scope>NUCLEOTIDE SEQUENCE [LARGE SCALE GENOMIC DNA]</scope>
    <source>
        <strain evidence="1 2">HH</strain>
    </source>
</reference>
<evidence type="ECO:0000313" key="2">
    <source>
        <dbReference type="Proteomes" id="UP000298324"/>
    </source>
</evidence>
<dbReference type="AlphaFoldDB" id="A0A4Y7RIT0"/>
<sequence length="329" mass="37748">MVHYKKIFLPTSEVVTNGLIFLEDTENFFSNDGEMMKLSSGQIEKIKPLPIVRALTTELFKTISGPDLDNLKDENNPDETIIPRLIVSAQEKLKINLPYPELRQNDKSLRDYWSTKFDPPRKPGAPPHTNPLTSELLALAGEVIYNLGPGRRKSNSFFNDLFIQHRSFLIKDQACYDRVSEVKFYPTFTGDDYDMEVLTLRHAGPHNAKLVLIAQIKDIISAAWVEIMFARMFNLRLGLCAVCGRTFVLGGKKGKGNYSQSTCPDPECKKAFTNHNIRTGEKRFLDKARQAKTRKKIDDYKYQNLLYVLKNRGLEEAEKFYQRCIQIEV</sequence>
<organism evidence="1 2">
    <name type="scientific">Pelotomaculum schinkii</name>
    <dbReference type="NCBI Taxonomy" id="78350"/>
    <lineage>
        <taxon>Bacteria</taxon>
        <taxon>Bacillati</taxon>
        <taxon>Bacillota</taxon>
        <taxon>Clostridia</taxon>
        <taxon>Eubacteriales</taxon>
        <taxon>Desulfotomaculaceae</taxon>
        <taxon>Pelotomaculum</taxon>
    </lineage>
</organism>
<evidence type="ECO:0000313" key="1">
    <source>
        <dbReference type="EMBL" id="TEB08629.1"/>
    </source>
</evidence>
<dbReference type="EMBL" id="QFGA01000001">
    <property type="protein sequence ID" value="TEB08629.1"/>
    <property type="molecule type" value="Genomic_DNA"/>
</dbReference>
<dbReference type="RefSeq" id="WP_190240144.1">
    <property type="nucleotide sequence ID" value="NZ_QFGA01000001.1"/>
</dbReference>
<dbReference type="Proteomes" id="UP000298324">
    <property type="component" value="Unassembled WGS sequence"/>
</dbReference>
<protein>
    <submittedName>
        <fullName evidence="1">Uncharacterized protein</fullName>
    </submittedName>
</protein>
<proteinExistence type="predicted"/>